<keyword evidence="2" id="KW-0472">Membrane</keyword>
<dbReference type="OrthoDB" id="1890790at2759"/>
<evidence type="ECO:0000313" key="3">
    <source>
        <dbReference type="Proteomes" id="UP000694851"/>
    </source>
</evidence>
<protein>
    <submittedName>
        <fullName evidence="4">Retinal guanylyl cyclase 1-like isoform X1</fullName>
    </submittedName>
</protein>
<keyword evidence="2" id="KW-1133">Transmembrane helix</keyword>
<feature type="transmembrane region" description="Helical" evidence="2">
    <location>
        <begin position="136"/>
        <end position="158"/>
    </location>
</feature>
<evidence type="ECO:0000256" key="1">
    <source>
        <dbReference type="ARBA" id="ARBA00022729"/>
    </source>
</evidence>
<name>A0A8B7T8U4_HIPAR</name>
<keyword evidence="3" id="KW-1185">Reference proteome</keyword>
<organism evidence="3 4">
    <name type="scientific">Hipposideros armiger</name>
    <name type="common">Great Himalayan leaf-nosed bat</name>
    <dbReference type="NCBI Taxonomy" id="186990"/>
    <lineage>
        <taxon>Eukaryota</taxon>
        <taxon>Metazoa</taxon>
        <taxon>Chordata</taxon>
        <taxon>Craniata</taxon>
        <taxon>Vertebrata</taxon>
        <taxon>Euteleostomi</taxon>
        <taxon>Mammalia</taxon>
        <taxon>Eutheria</taxon>
        <taxon>Laurasiatheria</taxon>
        <taxon>Chiroptera</taxon>
        <taxon>Yinpterochiroptera</taxon>
        <taxon>Rhinolophoidea</taxon>
        <taxon>Hipposideridae</taxon>
        <taxon>Hipposideros</taxon>
    </lineage>
</organism>
<dbReference type="SUPFAM" id="SSF53822">
    <property type="entry name" value="Periplasmic binding protein-like I"/>
    <property type="match status" value="1"/>
</dbReference>
<evidence type="ECO:0000313" key="4">
    <source>
        <dbReference type="RefSeq" id="XP_019521499.1"/>
    </source>
</evidence>
<dbReference type="RefSeq" id="XP_019521499.1">
    <property type="nucleotide sequence ID" value="XM_019665954.1"/>
</dbReference>
<keyword evidence="2" id="KW-0812">Transmembrane</keyword>
<keyword evidence="1" id="KW-0732">Signal</keyword>
<accession>A0A8B7T8U4</accession>
<evidence type="ECO:0000256" key="2">
    <source>
        <dbReference type="SAM" id="Phobius"/>
    </source>
</evidence>
<dbReference type="InterPro" id="IPR028082">
    <property type="entry name" value="Peripla_BP_I"/>
</dbReference>
<sequence>MTRNPEPPSFLPQVSPLFGTIYDAVFLLAGGVARARAAVGGSWVSGAAVTSHLQDARVPGFCQALGGAEEAPFVLLDTDEAGDRLFATYMLDPTQGSLRSAGIPVHFPRGGQGPGPDPSCWFDPDIICNGGVEPGLIFISFLLVVGMGLTGAFLAHYVRQRLLHIQMVSGPNKIILTLDDITFLHPQGSTSRKVAQGSGSSLAARSMSDIRSVPSQPPDSSNIGLYEGDWVWLKKFPGDQHIAIRPATKTTFSKVRVGPMMGCGVAVISPSLPSLFS</sequence>
<reference evidence="4" key="1">
    <citation type="submission" date="2025-08" db="UniProtKB">
        <authorList>
            <consortium name="RefSeq"/>
        </authorList>
    </citation>
    <scope>IDENTIFICATION</scope>
    <source>
        <tissue evidence="4">Muscle</tissue>
    </source>
</reference>
<dbReference type="GeneID" id="109395130"/>
<proteinExistence type="predicted"/>
<dbReference type="AlphaFoldDB" id="A0A8B7T8U4"/>
<dbReference type="Proteomes" id="UP000694851">
    <property type="component" value="Unplaced"/>
</dbReference>
<dbReference type="KEGG" id="hai:109395130"/>
<gene>
    <name evidence="4" type="primary">LOC109395130</name>
</gene>